<feature type="binding site" evidence="4">
    <location>
        <begin position="3"/>
        <end position="7"/>
    </location>
    <ligand>
        <name>ATP</name>
        <dbReference type="ChEBI" id="CHEBI:30616"/>
    </ligand>
</feature>
<dbReference type="GO" id="GO:0009396">
    <property type="term" value="P:folic acid-containing compound biosynthetic process"/>
    <property type="evidence" value="ECO:0007669"/>
    <property type="project" value="TreeGrafter"/>
</dbReference>
<dbReference type="NCBIfam" id="TIGR02727">
    <property type="entry name" value="MTHFS_bact"/>
    <property type="match status" value="1"/>
</dbReference>
<dbReference type="RefSeq" id="WP_095006779.1">
    <property type="nucleotide sequence ID" value="NZ_LHUG01000006.1"/>
</dbReference>
<keyword evidence="7" id="KW-1185">Reference proteome</keyword>
<dbReference type="InterPro" id="IPR024185">
    <property type="entry name" value="FTHF_cligase-like_sf"/>
</dbReference>
<comment type="similarity">
    <text evidence="1 5">Belongs to the 5-formyltetrahydrofolate cyclo-ligase family.</text>
</comment>
<evidence type="ECO:0000256" key="3">
    <source>
        <dbReference type="ARBA" id="ARBA00022840"/>
    </source>
</evidence>
<dbReference type="InterPro" id="IPR037171">
    <property type="entry name" value="NagB/RpiA_transferase-like"/>
</dbReference>
<evidence type="ECO:0000313" key="7">
    <source>
        <dbReference type="Proteomes" id="UP000216797"/>
    </source>
</evidence>
<comment type="cofactor">
    <cofactor evidence="5">
        <name>Mg(2+)</name>
        <dbReference type="ChEBI" id="CHEBI:18420"/>
    </cofactor>
</comment>
<proteinExistence type="inferred from homology"/>
<keyword evidence="5" id="KW-0460">Magnesium</keyword>
<dbReference type="EMBL" id="LHUG01000006">
    <property type="protein sequence ID" value="PAB00553.1"/>
    <property type="molecule type" value="Genomic_DNA"/>
</dbReference>
<dbReference type="GO" id="GO:0005524">
    <property type="term" value="F:ATP binding"/>
    <property type="evidence" value="ECO:0007669"/>
    <property type="project" value="UniProtKB-KW"/>
</dbReference>
<accession>A0A267HSU2</accession>
<dbReference type="InterPro" id="IPR002698">
    <property type="entry name" value="FTHF_cligase"/>
</dbReference>
<keyword evidence="6" id="KW-0436">Ligase</keyword>
<evidence type="ECO:0000256" key="1">
    <source>
        <dbReference type="ARBA" id="ARBA00010638"/>
    </source>
</evidence>
<comment type="catalytic activity">
    <reaction evidence="5">
        <text>(6S)-5-formyl-5,6,7,8-tetrahydrofolate + ATP = (6R)-5,10-methenyltetrahydrofolate + ADP + phosphate</text>
        <dbReference type="Rhea" id="RHEA:10488"/>
        <dbReference type="ChEBI" id="CHEBI:30616"/>
        <dbReference type="ChEBI" id="CHEBI:43474"/>
        <dbReference type="ChEBI" id="CHEBI:57455"/>
        <dbReference type="ChEBI" id="CHEBI:57457"/>
        <dbReference type="ChEBI" id="CHEBI:456216"/>
        <dbReference type="EC" id="6.3.3.2"/>
    </reaction>
</comment>
<dbReference type="GO" id="GO:0035999">
    <property type="term" value="P:tetrahydrofolate interconversion"/>
    <property type="evidence" value="ECO:0007669"/>
    <property type="project" value="TreeGrafter"/>
</dbReference>
<dbReference type="SUPFAM" id="SSF100950">
    <property type="entry name" value="NagB/RpiA/CoA transferase-like"/>
    <property type="match status" value="1"/>
</dbReference>
<dbReference type="PANTHER" id="PTHR23407:SF1">
    <property type="entry name" value="5-FORMYLTETRAHYDROFOLATE CYCLO-LIGASE"/>
    <property type="match status" value="1"/>
</dbReference>
<dbReference type="Proteomes" id="UP000216797">
    <property type="component" value="Unassembled WGS sequence"/>
</dbReference>
<reference evidence="6 7" key="1">
    <citation type="submission" date="2015-08" db="EMBL/GenBank/DDBJ databases">
        <title>Enterococcus genome sequence.</title>
        <authorList>
            <person name="Acedo J.Z."/>
            <person name="Vederas J.C."/>
        </authorList>
    </citation>
    <scope>NUCLEOTIDE SEQUENCE [LARGE SCALE GENOMIC DNA]</scope>
    <source>
        <strain evidence="6 7">49</strain>
    </source>
</reference>
<comment type="caution">
    <text evidence="6">The sequence shown here is derived from an EMBL/GenBank/DDBJ whole genome shotgun (WGS) entry which is preliminary data.</text>
</comment>
<dbReference type="GO" id="GO:0030272">
    <property type="term" value="F:5-formyltetrahydrofolate cyclo-ligase activity"/>
    <property type="evidence" value="ECO:0007669"/>
    <property type="project" value="UniProtKB-EC"/>
</dbReference>
<evidence type="ECO:0000256" key="4">
    <source>
        <dbReference type="PIRSR" id="PIRSR006806-1"/>
    </source>
</evidence>
<evidence type="ECO:0000256" key="5">
    <source>
        <dbReference type="RuleBase" id="RU361279"/>
    </source>
</evidence>
<dbReference type="PIRSF" id="PIRSF006806">
    <property type="entry name" value="FTHF_cligase"/>
    <property type="match status" value="1"/>
</dbReference>
<dbReference type="GO" id="GO:0046872">
    <property type="term" value="F:metal ion binding"/>
    <property type="evidence" value="ECO:0007669"/>
    <property type="project" value="UniProtKB-KW"/>
</dbReference>
<dbReference type="AlphaFoldDB" id="A0A267HSU2"/>
<keyword evidence="3 4" id="KW-0067">ATP-binding</keyword>
<feature type="binding site" evidence="4">
    <location>
        <position position="56"/>
    </location>
    <ligand>
        <name>substrate</name>
    </ligand>
</feature>
<dbReference type="PANTHER" id="PTHR23407">
    <property type="entry name" value="ATPASE INHIBITOR/5-FORMYLTETRAHYDROFOLATE CYCLO-LIGASE"/>
    <property type="match status" value="1"/>
</dbReference>
<gene>
    <name evidence="6" type="ORF">AKL21_08660</name>
</gene>
<name>A0A267HSU2_9ENTE</name>
<evidence type="ECO:0000313" key="6">
    <source>
        <dbReference type="EMBL" id="PAB00553.1"/>
    </source>
</evidence>
<dbReference type="EC" id="6.3.3.2" evidence="5"/>
<sequence>MDKKALRKKGIAILQELAADKQKKQNKEAIILRLLFSSKIWREASCVGVIRATGIELDTQPIFQRAFIEEKKVVVPKAPQDRLLTFHPVNEKTQYLLSDFGVEEPLVQQQVEKSEIDLLIVPGLIFSSQGYRIGFGGGYYDRFLTTFQGQTVSLAFSEQLRDDWQPAEFDIPVKKIITDFRNEVFYE</sequence>
<dbReference type="Gene3D" id="3.40.50.10420">
    <property type="entry name" value="NagB/RpiA/CoA transferase-like"/>
    <property type="match status" value="1"/>
</dbReference>
<evidence type="ECO:0000256" key="2">
    <source>
        <dbReference type="ARBA" id="ARBA00022741"/>
    </source>
</evidence>
<organism evidence="6 7">
    <name type="scientific">Enterococcus canintestini</name>
    <dbReference type="NCBI Taxonomy" id="317010"/>
    <lineage>
        <taxon>Bacteria</taxon>
        <taxon>Bacillati</taxon>
        <taxon>Bacillota</taxon>
        <taxon>Bacilli</taxon>
        <taxon>Lactobacillales</taxon>
        <taxon>Enterococcaceae</taxon>
        <taxon>Enterococcus</taxon>
    </lineage>
</organism>
<keyword evidence="5" id="KW-0479">Metal-binding</keyword>
<keyword evidence="2 4" id="KW-0547">Nucleotide-binding</keyword>
<feature type="binding site" evidence="4">
    <location>
        <begin position="132"/>
        <end position="140"/>
    </location>
    <ligand>
        <name>ATP</name>
        <dbReference type="ChEBI" id="CHEBI:30616"/>
    </ligand>
</feature>
<protein>
    <recommendedName>
        <fullName evidence="5">5-formyltetrahydrofolate cyclo-ligase</fullName>
        <ecNumber evidence="5">6.3.3.2</ecNumber>
    </recommendedName>
</protein>
<dbReference type="Pfam" id="PF01812">
    <property type="entry name" value="5-FTHF_cyc-lig"/>
    <property type="match status" value="1"/>
</dbReference>